<evidence type="ECO:0000313" key="2">
    <source>
        <dbReference type="EMBL" id="MCR2808039.1"/>
    </source>
</evidence>
<dbReference type="InterPro" id="IPR043519">
    <property type="entry name" value="NT_sf"/>
</dbReference>
<name>A0A9X2SBV1_9BACL</name>
<dbReference type="RefSeq" id="WP_257453083.1">
    <property type="nucleotide sequence ID" value="NZ_JANIPJ010000042.1"/>
</dbReference>
<dbReference type="AlphaFoldDB" id="A0A9X2SBV1"/>
<gene>
    <name evidence="2" type="ORF">NQZ67_29615</name>
</gene>
<protein>
    <submittedName>
        <fullName evidence="2">Nucleotidyltransferase domain-containing protein</fullName>
    </submittedName>
</protein>
<sequence length="322" mass="36762">MKPAKSNEEMTSYFREALERFVRKLEQDEQVLAAILLGSLSYDQVWEKSDIDLKIIVHDQKLATGYTCFVEMEVPINVSIQTRNDFKRSMERTIGGSFGQSILARSTLLFVKDRTIADYFEQIRHVGDRDRNLRLMQLGSYALGLIAKAEKWLYVKGDPVYSAFWIIKMADVLSQIEVLQHNEVPMRESVQQALRLNPDLFQAVYTEMVGGPLSEEKAHETIGRINAYFNERAERLFQPLLSYMKQEGDVRTVTDIVVKFGALIEINAGSMAMVCDWLAEKKLLSKLDAQTKATPKSRVMLQEPAYLYESDDWMSGESGGFA</sequence>
<keyword evidence="3" id="KW-1185">Reference proteome</keyword>
<dbReference type="Pfam" id="PF18765">
    <property type="entry name" value="Polbeta"/>
    <property type="match status" value="1"/>
</dbReference>
<organism evidence="2 3">
    <name type="scientific">Paenibacillus soyae</name>
    <dbReference type="NCBI Taxonomy" id="2969249"/>
    <lineage>
        <taxon>Bacteria</taxon>
        <taxon>Bacillati</taxon>
        <taxon>Bacillota</taxon>
        <taxon>Bacilli</taxon>
        <taxon>Bacillales</taxon>
        <taxon>Paenibacillaceae</taxon>
        <taxon>Paenibacillus</taxon>
    </lineage>
</organism>
<dbReference type="InterPro" id="IPR041633">
    <property type="entry name" value="Polbeta"/>
</dbReference>
<dbReference type="Proteomes" id="UP001141950">
    <property type="component" value="Unassembled WGS sequence"/>
</dbReference>
<dbReference type="SUPFAM" id="SSF81301">
    <property type="entry name" value="Nucleotidyltransferase"/>
    <property type="match status" value="1"/>
</dbReference>
<evidence type="ECO:0000313" key="3">
    <source>
        <dbReference type="Proteomes" id="UP001141950"/>
    </source>
</evidence>
<dbReference type="Gene3D" id="3.30.460.10">
    <property type="entry name" value="Beta Polymerase, domain 2"/>
    <property type="match status" value="1"/>
</dbReference>
<accession>A0A9X2SBV1</accession>
<feature type="domain" description="Polymerase beta nucleotidyltransferase" evidence="1">
    <location>
        <begin position="23"/>
        <end position="114"/>
    </location>
</feature>
<proteinExistence type="predicted"/>
<evidence type="ECO:0000259" key="1">
    <source>
        <dbReference type="Pfam" id="PF18765"/>
    </source>
</evidence>
<comment type="caution">
    <text evidence="2">The sequence shown here is derived from an EMBL/GenBank/DDBJ whole genome shotgun (WGS) entry which is preliminary data.</text>
</comment>
<reference evidence="2" key="1">
    <citation type="submission" date="2022-08" db="EMBL/GenBank/DDBJ databases">
        <title>The genomic sequence of strain Paenibacillus sp. SCIV0701.</title>
        <authorList>
            <person name="Zhao H."/>
        </authorList>
    </citation>
    <scope>NUCLEOTIDE SEQUENCE</scope>
    <source>
        <strain evidence="2">SCIV0701</strain>
    </source>
</reference>
<dbReference type="EMBL" id="JANIPJ010000042">
    <property type="protein sequence ID" value="MCR2808039.1"/>
    <property type="molecule type" value="Genomic_DNA"/>
</dbReference>